<sequence length="76" mass="8623">MPKTRKLSLGILARVFLGRAPEVLELIPFPSLQVHFQWFLTPDERLPLIGSIGHLLDRFGSHHNSPSNELAFRPIP</sequence>
<dbReference type="AlphaFoldDB" id="A0A9I9EEC3"/>
<dbReference type="EnsemblPlants" id="MELO3C032340.2.1">
    <property type="protein sequence ID" value="MELO3C032340.2.1"/>
    <property type="gene ID" value="MELO3C032340.2"/>
</dbReference>
<proteinExistence type="predicted"/>
<dbReference type="Gramene" id="MELO3C032340.2.1">
    <property type="protein sequence ID" value="MELO3C032340.2.1"/>
    <property type="gene ID" value="MELO3C032340.2"/>
</dbReference>
<name>A0A9I9EEC3_CUCME</name>
<evidence type="ECO:0000313" key="1">
    <source>
        <dbReference type="EnsemblPlants" id="MELO3C032340.2.1"/>
    </source>
</evidence>
<protein>
    <submittedName>
        <fullName evidence="1">Uncharacterized protein</fullName>
    </submittedName>
</protein>
<reference evidence="1" key="1">
    <citation type="submission" date="2023-03" db="UniProtKB">
        <authorList>
            <consortium name="EnsemblPlants"/>
        </authorList>
    </citation>
    <scope>IDENTIFICATION</scope>
</reference>
<organism evidence="1">
    <name type="scientific">Cucumis melo</name>
    <name type="common">Muskmelon</name>
    <dbReference type="NCBI Taxonomy" id="3656"/>
    <lineage>
        <taxon>Eukaryota</taxon>
        <taxon>Viridiplantae</taxon>
        <taxon>Streptophyta</taxon>
        <taxon>Embryophyta</taxon>
        <taxon>Tracheophyta</taxon>
        <taxon>Spermatophyta</taxon>
        <taxon>Magnoliopsida</taxon>
        <taxon>eudicotyledons</taxon>
        <taxon>Gunneridae</taxon>
        <taxon>Pentapetalae</taxon>
        <taxon>rosids</taxon>
        <taxon>fabids</taxon>
        <taxon>Cucurbitales</taxon>
        <taxon>Cucurbitaceae</taxon>
        <taxon>Benincaseae</taxon>
        <taxon>Cucumis</taxon>
    </lineage>
</organism>
<accession>A0A9I9EEC3</accession>